<evidence type="ECO:0000313" key="12">
    <source>
        <dbReference type="Proteomes" id="UP000317199"/>
    </source>
</evidence>
<evidence type="ECO:0000256" key="7">
    <source>
        <dbReference type="ARBA" id="ARBA00040167"/>
    </source>
</evidence>
<keyword evidence="12" id="KW-1185">Reference proteome</keyword>
<feature type="domain" description="Tetrapyrrole biosynthesis uroporphyrinogen III synthase" evidence="10">
    <location>
        <begin position="23"/>
        <end position="245"/>
    </location>
</feature>
<proteinExistence type="inferred from homology"/>
<keyword evidence="4 9" id="KW-0456">Lyase</keyword>
<dbReference type="InterPro" id="IPR003754">
    <property type="entry name" value="4pyrrol_synth_uPrphyn_synth"/>
</dbReference>
<dbReference type="AlphaFoldDB" id="A0A514BVJ0"/>
<evidence type="ECO:0000256" key="2">
    <source>
        <dbReference type="ARBA" id="ARBA00008133"/>
    </source>
</evidence>
<evidence type="ECO:0000256" key="8">
    <source>
        <dbReference type="ARBA" id="ARBA00048617"/>
    </source>
</evidence>
<evidence type="ECO:0000256" key="9">
    <source>
        <dbReference type="RuleBase" id="RU366031"/>
    </source>
</evidence>
<dbReference type="Proteomes" id="UP000317199">
    <property type="component" value="Chromosome"/>
</dbReference>
<dbReference type="EC" id="4.2.1.75" evidence="3 9"/>
<dbReference type="Pfam" id="PF02602">
    <property type="entry name" value="HEM4"/>
    <property type="match status" value="1"/>
</dbReference>
<dbReference type="SUPFAM" id="SSF69618">
    <property type="entry name" value="HemD-like"/>
    <property type="match status" value="1"/>
</dbReference>
<comment type="similarity">
    <text evidence="2 9">Belongs to the uroporphyrinogen-III synthase family.</text>
</comment>
<dbReference type="PANTHER" id="PTHR38042">
    <property type="entry name" value="UROPORPHYRINOGEN-III SYNTHASE, CHLOROPLASTIC"/>
    <property type="match status" value="1"/>
</dbReference>
<dbReference type="CDD" id="cd06578">
    <property type="entry name" value="HemD"/>
    <property type="match status" value="1"/>
</dbReference>
<dbReference type="InterPro" id="IPR039793">
    <property type="entry name" value="UROS/Hem4"/>
</dbReference>
<dbReference type="EMBL" id="CP041242">
    <property type="protein sequence ID" value="QDH71404.1"/>
    <property type="molecule type" value="Genomic_DNA"/>
</dbReference>
<evidence type="ECO:0000313" key="11">
    <source>
        <dbReference type="EMBL" id="QDH71404.1"/>
    </source>
</evidence>
<evidence type="ECO:0000259" key="10">
    <source>
        <dbReference type="Pfam" id="PF02602"/>
    </source>
</evidence>
<dbReference type="UniPathway" id="UPA00251">
    <property type="reaction ID" value="UER00320"/>
</dbReference>
<comment type="function">
    <text evidence="6 9">Catalyzes cyclization of the linear tetrapyrrole, hydroxymethylbilane, to the macrocyclic uroporphyrinogen III.</text>
</comment>
<keyword evidence="5 9" id="KW-0627">Porphyrin biosynthesis</keyword>
<name>A0A514BVJ0_9GAMM</name>
<evidence type="ECO:0000256" key="1">
    <source>
        <dbReference type="ARBA" id="ARBA00004772"/>
    </source>
</evidence>
<comment type="pathway">
    <text evidence="1 9">Porphyrin-containing compound metabolism; protoporphyrin-IX biosynthesis; coproporphyrinogen-III from 5-aminolevulinate: step 3/4.</text>
</comment>
<dbReference type="RefSeq" id="WP_141624736.1">
    <property type="nucleotide sequence ID" value="NZ_CP041242.1"/>
</dbReference>
<organism evidence="11 12">
    <name type="scientific">Marilutibacter alkalisoli</name>
    <dbReference type="NCBI Taxonomy" id="2591633"/>
    <lineage>
        <taxon>Bacteria</taxon>
        <taxon>Pseudomonadati</taxon>
        <taxon>Pseudomonadota</taxon>
        <taxon>Gammaproteobacteria</taxon>
        <taxon>Lysobacterales</taxon>
        <taxon>Lysobacteraceae</taxon>
        <taxon>Marilutibacter</taxon>
    </lineage>
</organism>
<gene>
    <name evidence="11" type="ORF">FKV23_15875</name>
</gene>
<dbReference type="Gene3D" id="3.40.50.10090">
    <property type="match status" value="2"/>
</dbReference>
<evidence type="ECO:0000256" key="5">
    <source>
        <dbReference type="ARBA" id="ARBA00023244"/>
    </source>
</evidence>
<accession>A0A514BVJ0</accession>
<dbReference type="OrthoDB" id="9787650at2"/>
<dbReference type="KEGG" id="lyj:FKV23_15875"/>
<comment type="catalytic activity">
    <reaction evidence="8 9">
        <text>hydroxymethylbilane = uroporphyrinogen III + H2O</text>
        <dbReference type="Rhea" id="RHEA:18965"/>
        <dbReference type="ChEBI" id="CHEBI:15377"/>
        <dbReference type="ChEBI" id="CHEBI:57308"/>
        <dbReference type="ChEBI" id="CHEBI:57845"/>
        <dbReference type="EC" id="4.2.1.75"/>
    </reaction>
</comment>
<dbReference type="GO" id="GO:0004852">
    <property type="term" value="F:uroporphyrinogen-III synthase activity"/>
    <property type="evidence" value="ECO:0007669"/>
    <property type="project" value="UniProtKB-UniRule"/>
</dbReference>
<protein>
    <recommendedName>
        <fullName evidence="7 9">Uroporphyrinogen-III synthase</fullName>
        <ecNumber evidence="3 9">4.2.1.75</ecNumber>
    </recommendedName>
</protein>
<dbReference type="GO" id="GO:0006782">
    <property type="term" value="P:protoporphyrinogen IX biosynthetic process"/>
    <property type="evidence" value="ECO:0007669"/>
    <property type="project" value="UniProtKB-UniRule"/>
</dbReference>
<dbReference type="PANTHER" id="PTHR38042:SF1">
    <property type="entry name" value="UROPORPHYRINOGEN-III SYNTHASE, CHLOROPLASTIC"/>
    <property type="match status" value="1"/>
</dbReference>
<evidence type="ECO:0000256" key="4">
    <source>
        <dbReference type="ARBA" id="ARBA00023239"/>
    </source>
</evidence>
<evidence type="ECO:0000256" key="6">
    <source>
        <dbReference type="ARBA" id="ARBA00037589"/>
    </source>
</evidence>
<reference evidence="11 12" key="1">
    <citation type="submission" date="2019-06" db="EMBL/GenBank/DDBJ databases">
        <title>Lysobacter alkalisoli sp. nov. isolated from saline-alkali soil.</title>
        <authorList>
            <person name="Sun J.-Q."/>
            <person name="Xu L."/>
        </authorList>
    </citation>
    <scope>NUCLEOTIDE SEQUENCE [LARGE SCALE GENOMIC DNA]</scope>
    <source>
        <strain evidence="11 12">SJ-36</strain>
    </source>
</reference>
<dbReference type="GO" id="GO:0006780">
    <property type="term" value="P:uroporphyrinogen III biosynthetic process"/>
    <property type="evidence" value="ECO:0007669"/>
    <property type="project" value="UniProtKB-UniRule"/>
</dbReference>
<evidence type="ECO:0000256" key="3">
    <source>
        <dbReference type="ARBA" id="ARBA00013109"/>
    </source>
</evidence>
<sequence length="253" mass="26104">MPVSAAPPRWYLVSLRPQGGHEALRRAAARRGGALVALSSCRLVFRDDDASRQALDMALASGLAVFTSPAAVHAADALRPLREVADVRWIAVGAGTAAALRRAGAADVAHPARMDSEGLLALPALQRIAGTTIGLVTAPGGRGMLLPALQARGARVLRADVYAREPVPLPVHAIARLRTADAPLAVALSSGEALSRVLARLPADAAMKLRGARVLAASERLATIAREAGFDDVVIAAGPRPSQLAAAAGFDRD</sequence>
<dbReference type="InterPro" id="IPR036108">
    <property type="entry name" value="4pyrrol_syn_uPrphyn_synt_sf"/>
</dbReference>